<feature type="compositionally biased region" description="Polar residues" evidence="1">
    <location>
        <begin position="55"/>
        <end position="74"/>
    </location>
</feature>
<feature type="region of interest" description="Disordered" evidence="1">
    <location>
        <begin position="42"/>
        <end position="81"/>
    </location>
</feature>
<reference evidence="2" key="1">
    <citation type="submission" date="2021-11" db="EMBL/GenBank/DDBJ databases">
        <authorList>
            <person name="Herlambang A."/>
            <person name="Guo Y."/>
            <person name="Takashima Y."/>
            <person name="Nishizawa T."/>
        </authorList>
    </citation>
    <scope>NUCLEOTIDE SEQUENCE</scope>
    <source>
        <strain evidence="2">E1425</strain>
    </source>
</reference>
<accession>A0A9P3LW98</accession>
<protein>
    <submittedName>
        <fullName evidence="2">Uncharacterized protein</fullName>
    </submittedName>
</protein>
<proteinExistence type="predicted"/>
<dbReference type="AlphaFoldDB" id="A0A9P3LW98"/>
<reference evidence="2" key="2">
    <citation type="journal article" date="2022" name="Microbiol. Resour. Announc.">
        <title>Whole-Genome Sequence of Entomortierella parvispora E1425, a Mucoromycotan Fungus Associated with Burkholderiaceae-Related Endosymbiotic Bacteria.</title>
        <authorList>
            <person name="Herlambang A."/>
            <person name="Guo Y."/>
            <person name="Takashima Y."/>
            <person name="Narisawa K."/>
            <person name="Ohta H."/>
            <person name="Nishizawa T."/>
        </authorList>
    </citation>
    <scope>NUCLEOTIDE SEQUENCE</scope>
    <source>
        <strain evidence="2">E1425</strain>
    </source>
</reference>
<evidence type="ECO:0000313" key="2">
    <source>
        <dbReference type="EMBL" id="GJJ72862.1"/>
    </source>
</evidence>
<sequence length="81" mass="9122">MVAEAERCTPQLPQTQLGSQESSLLFKTIVCQETLCKTRLPSIHPSKVLEEQSMRLPSNQHPYRESQGPTSIQRNVPDVFA</sequence>
<evidence type="ECO:0000256" key="1">
    <source>
        <dbReference type="SAM" id="MobiDB-lite"/>
    </source>
</evidence>
<organism evidence="2 3">
    <name type="scientific">Entomortierella parvispora</name>
    <dbReference type="NCBI Taxonomy" id="205924"/>
    <lineage>
        <taxon>Eukaryota</taxon>
        <taxon>Fungi</taxon>
        <taxon>Fungi incertae sedis</taxon>
        <taxon>Mucoromycota</taxon>
        <taxon>Mortierellomycotina</taxon>
        <taxon>Mortierellomycetes</taxon>
        <taxon>Mortierellales</taxon>
        <taxon>Mortierellaceae</taxon>
        <taxon>Entomortierella</taxon>
    </lineage>
</organism>
<dbReference type="Proteomes" id="UP000827284">
    <property type="component" value="Unassembled WGS sequence"/>
</dbReference>
<keyword evidence="3" id="KW-1185">Reference proteome</keyword>
<comment type="caution">
    <text evidence="2">The sequence shown here is derived from an EMBL/GenBank/DDBJ whole genome shotgun (WGS) entry which is preliminary data.</text>
</comment>
<gene>
    <name evidence="2" type="ORF">EMPS_05220</name>
</gene>
<name>A0A9P3LW98_9FUNG</name>
<evidence type="ECO:0000313" key="3">
    <source>
        <dbReference type="Proteomes" id="UP000827284"/>
    </source>
</evidence>
<dbReference type="EMBL" id="BQFW01000007">
    <property type="protein sequence ID" value="GJJ72862.1"/>
    <property type="molecule type" value="Genomic_DNA"/>
</dbReference>